<comment type="similarity">
    <text evidence="2 8">Belongs to the ABC-3 integral membrane protein family.</text>
</comment>
<evidence type="ECO:0000256" key="5">
    <source>
        <dbReference type="ARBA" id="ARBA00022692"/>
    </source>
</evidence>
<dbReference type="OrthoDB" id="9788905at2"/>
<dbReference type="Gene3D" id="1.10.3470.10">
    <property type="entry name" value="ABC transporter involved in vitamin B12 uptake, BtuC"/>
    <property type="match status" value="1"/>
</dbReference>
<dbReference type="GO" id="GO:0055085">
    <property type="term" value="P:transmembrane transport"/>
    <property type="evidence" value="ECO:0007669"/>
    <property type="project" value="InterPro"/>
</dbReference>
<evidence type="ECO:0000256" key="1">
    <source>
        <dbReference type="ARBA" id="ARBA00004651"/>
    </source>
</evidence>
<proteinExistence type="inferred from homology"/>
<keyword evidence="6 9" id="KW-1133">Transmembrane helix</keyword>
<comment type="subcellular location">
    <subcellularLocation>
        <location evidence="1 8">Cell membrane</location>
        <topology evidence="1 8">Multi-pass membrane protein</topology>
    </subcellularLocation>
</comment>
<dbReference type="AlphaFoldDB" id="A0A2Z3LIS3"/>
<feature type="transmembrane region" description="Helical" evidence="9">
    <location>
        <begin position="274"/>
        <end position="293"/>
    </location>
</feature>
<dbReference type="GO" id="GO:0043190">
    <property type="term" value="C:ATP-binding cassette (ABC) transporter complex"/>
    <property type="evidence" value="ECO:0007669"/>
    <property type="project" value="InterPro"/>
</dbReference>
<feature type="transmembrane region" description="Helical" evidence="9">
    <location>
        <begin position="59"/>
        <end position="76"/>
    </location>
</feature>
<dbReference type="EMBL" id="CP029619">
    <property type="protein sequence ID" value="AWN81950.1"/>
    <property type="molecule type" value="Genomic_DNA"/>
</dbReference>
<feature type="transmembrane region" description="Helical" evidence="9">
    <location>
        <begin position="82"/>
        <end position="99"/>
    </location>
</feature>
<dbReference type="Pfam" id="PF00950">
    <property type="entry name" value="ABC-3"/>
    <property type="match status" value="1"/>
</dbReference>
<reference evidence="10 11" key="1">
    <citation type="submission" date="2018-05" db="EMBL/GenBank/DDBJ databases">
        <title>Candidatus Cardinium hertigii Genome Assembly.</title>
        <authorList>
            <person name="Showmaker K.C."/>
            <person name="Walden K.O."/>
            <person name="Fields C.J."/>
            <person name="Lambert K.N."/>
            <person name="Hudson M.E."/>
        </authorList>
    </citation>
    <scope>NUCLEOTIDE SEQUENCE [LARGE SCALE GENOMIC DNA]</scope>
    <source>
        <strain evidence="11">cHgTN10</strain>
    </source>
</reference>
<evidence type="ECO:0000256" key="4">
    <source>
        <dbReference type="ARBA" id="ARBA00022475"/>
    </source>
</evidence>
<dbReference type="PANTHER" id="PTHR30477:SF3">
    <property type="entry name" value="METAL TRANSPORT SYSTEM MEMBRANE PROTEIN CT_069-RELATED"/>
    <property type="match status" value="1"/>
</dbReference>
<gene>
    <name evidence="10" type="primary">mntB_1</name>
    <name evidence="10" type="ORF">DK880_00636</name>
</gene>
<dbReference type="GO" id="GO:0010043">
    <property type="term" value="P:response to zinc ion"/>
    <property type="evidence" value="ECO:0007669"/>
    <property type="project" value="TreeGrafter"/>
</dbReference>
<keyword evidence="4" id="KW-1003">Cell membrane</keyword>
<keyword evidence="5 8" id="KW-0812">Transmembrane</keyword>
<dbReference type="SUPFAM" id="SSF81345">
    <property type="entry name" value="ABC transporter involved in vitamin B12 uptake, BtuC"/>
    <property type="match status" value="1"/>
</dbReference>
<dbReference type="Proteomes" id="UP000245872">
    <property type="component" value="Chromosome"/>
</dbReference>
<feature type="transmembrane region" description="Helical" evidence="9">
    <location>
        <begin position="201"/>
        <end position="223"/>
    </location>
</feature>
<evidence type="ECO:0000256" key="9">
    <source>
        <dbReference type="SAM" id="Phobius"/>
    </source>
</evidence>
<organism evidence="10 11">
    <name type="scientific">Candidatus Cardinium hertigii</name>
    <dbReference type="NCBI Taxonomy" id="247481"/>
    <lineage>
        <taxon>Bacteria</taxon>
        <taxon>Pseudomonadati</taxon>
        <taxon>Bacteroidota</taxon>
        <taxon>Cytophagia</taxon>
        <taxon>Cytophagales</taxon>
        <taxon>Amoebophilaceae</taxon>
        <taxon>Candidatus Cardinium</taxon>
    </lineage>
</organism>
<evidence type="ECO:0000313" key="11">
    <source>
        <dbReference type="Proteomes" id="UP000245872"/>
    </source>
</evidence>
<dbReference type="InterPro" id="IPR001626">
    <property type="entry name" value="ABC_TroCD"/>
</dbReference>
<evidence type="ECO:0000256" key="8">
    <source>
        <dbReference type="RuleBase" id="RU003943"/>
    </source>
</evidence>
<dbReference type="KEGG" id="cher:DK880_00636"/>
<evidence type="ECO:0000256" key="2">
    <source>
        <dbReference type="ARBA" id="ARBA00008034"/>
    </source>
</evidence>
<dbReference type="InterPro" id="IPR037294">
    <property type="entry name" value="ABC_BtuC-like"/>
</dbReference>
<evidence type="ECO:0000256" key="3">
    <source>
        <dbReference type="ARBA" id="ARBA00022448"/>
    </source>
</evidence>
<keyword evidence="7 9" id="KW-0472">Membrane</keyword>
<dbReference type="PANTHER" id="PTHR30477">
    <property type="entry name" value="ABC-TRANSPORTER METAL-BINDING PROTEIN"/>
    <property type="match status" value="1"/>
</dbReference>
<evidence type="ECO:0000256" key="6">
    <source>
        <dbReference type="ARBA" id="ARBA00022989"/>
    </source>
</evidence>
<evidence type="ECO:0000313" key="10">
    <source>
        <dbReference type="EMBL" id="AWN81950.1"/>
    </source>
</evidence>
<keyword evidence="3 8" id="KW-0813">Transport</keyword>
<feature type="transmembrane region" description="Helical" evidence="9">
    <location>
        <begin position="243"/>
        <end position="267"/>
    </location>
</feature>
<evidence type="ECO:0000256" key="7">
    <source>
        <dbReference type="ARBA" id="ARBA00023136"/>
    </source>
</evidence>
<protein>
    <submittedName>
        <fullName evidence="10">Manganese transport system membrane protein MntB</fullName>
    </submittedName>
</protein>
<keyword evidence="11" id="KW-1185">Reference proteome</keyword>
<sequence>MIKIGVTSVEQMIDAIQDFFSLSDPNVRNVLLGTILLSTSSSMIGTLAFLKRKTLINDAMAHAALPGICLAFLITGEKHTHWLMVGAFITSWLASIVIHKITTHSKIKQDTAIALVSSVAFGLGNFLLSILQHSSRSNQGGLKLFLLGSAATLLKEDIFLLFLLSLLIIVVLLFCLKRFVIIAFDSLFAKSIGIPVKQMDYLFTSLLVLAIIIGIQAVGIVLMSAMLITPAATARFWTSNVNYIILFSVLISLFASLVGTCISYMYASMPTGPWIVLMLSLLAYGSFFFSWYYRMFKKNK</sequence>
<feature type="transmembrane region" description="Helical" evidence="9">
    <location>
        <begin position="30"/>
        <end position="50"/>
    </location>
</feature>
<accession>A0A2Z3LIS3</accession>
<name>A0A2Z3LIS3_9BACT</name>
<feature type="transmembrane region" description="Helical" evidence="9">
    <location>
        <begin position="111"/>
        <end position="131"/>
    </location>
</feature>
<dbReference type="CDD" id="cd06550">
    <property type="entry name" value="TM_ABC_iron-siderophores_like"/>
    <property type="match status" value="1"/>
</dbReference>
<dbReference type="RefSeq" id="WP_109997353.1">
    <property type="nucleotide sequence ID" value="NZ_CP029619.1"/>
</dbReference>
<feature type="transmembrane region" description="Helical" evidence="9">
    <location>
        <begin position="158"/>
        <end position="180"/>
    </location>
</feature>